<proteinExistence type="predicted"/>
<dbReference type="OrthoDB" id="1678992at2"/>
<gene>
    <name evidence="1" type="ORF">FYJ27_11350</name>
</gene>
<evidence type="ECO:0000313" key="1">
    <source>
        <dbReference type="EMBL" id="MSS44295.1"/>
    </source>
</evidence>
<evidence type="ECO:0000313" key="2">
    <source>
        <dbReference type="Proteomes" id="UP000462760"/>
    </source>
</evidence>
<dbReference type="Proteomes" id="UP000462760">
    <property type="component" value="Unassembled WGS sequence"/>
</dbReference>
<name>A0A844FKC9_9FIRM</name>
<dbReference type="AlphaFoldDB" id="A0A844FKC9"/>
<comment type="caution">
    <text evidence="1">The sequence shown here is derived from an EMBL/GenBank/DDBJ whole genome shotgun (WGS) entry which is preliminary data.</text>
</comment>
<protein>
    <submittedName>
        <fullName evidence="1">Uncharacterized protein</fullName>
    </submittedName>
</protein>
<sequence length="219" mass="25721">MVIHGHKTLLVRCHICGRMRIYNLNIFGIPKEEETEYKCICGETNISIKTMDYKTYWLKLNCFACNNKHIYRYTLKELLEKDNFIFCANKLRVCFIGEEEKAKELIDEDIVDFEELLKNSGFDNYFENLKILGECLKKLNKLNKEGNISCDCGSNSVVIEVFSDRVELKCLNCNSIQIIYAETEEDLEVLMRKEKILMQKHNIAYIDSIIEKNKNTKEK</sequence>
<dbReference type="RefSeq" id="WP_154484966.1">
    <property type="nucleotide sequence ID" value="NZ_VULR01000021.1"/>
</dbReference>
<reference evidence="1 2" key="1">
    <citation type="submission" date="2019-08" db="EMBL/GenBank/DDBJ databases">
        <title>In-depth cultivation of the pig gut microbiome towards novel bacterial diversity and tailored functional studies.</title>
        <authorList>
            <person name="Wylensek D."/>
            <person name="Hitch T.C.A."/>
            <person name="Clavel T."/>
        </authorList>
    </citation>
    <scope>NUCLEOTIDE SEQUENCE [LARGE SCALE GENOMIC DNA]</scope>
    <source>
        <strain evidence="1 2">Med78-601-WT-4W-RMD-3</strain>
    </source>
</reference>
<accession>A0A844FKC9</accession>
<organism evidence="1 2">
    <name type="scientific">Anaerosalibacter bizertensis</name>
    <dbReference type="NCBI Taxonomy" id="932217"/>
    <lineage>
        <taxon>Bacteria</taxon>
        <taxon>Bacillati</taxon>
        <taxon>Bacillota</taxon>
        <taxon>Tissierellia</taxon>
        <taxon>Tissierellales</taxon>
        <taxon>Sporanaerobacteraceae</taxon>
        <taxon>Anaerosalibacter</taxon>
    </lineage>
</organism>
<dbReference type="EMBL" id="VULR01000021">
    <property type="protein sequence ID" value="MSS44295.1"/>
    <property type="molecule type" value="Genomic_DNA"/>
</dbReference>